<reference evidence="11" key="1">
    <citation type="submission" date="2025-08" db="UniProtKB">
        <authorList>
            <consortium name="RefSeq"/>
        </authorList>
    </citation>
    <scope>IDENTIFICATION</scope>
</reference>
<dbReference type="Pfam" id="PF00096">
    <property type="entry name" value="zf-C2H2"/>
    <property type="match status" value="2"/>
</dbReference>
<dbReference type="InterPro" id="IPR050331">
    <property type="entry name" value="Zinc_finger"/>
</dbReference>
<evidence type="ECO:0000256" key="4">
    <source>
        <dbReference type="ARBA" id="ARBA00022771"/>
    </source>
</evidence>
<organism evidence="10 11">
    <name type="scientific">Clupea harengus</name>
    <name type="common">Atlantic herring</name>
    <dbReference type="NCBI Taxonomy" id="7950"/>
    <lineage>
        <taxon>Eukaryota</taxon>
        <taxon>Metazoa</taxon>
        <taxon>Chordata</taxon>
        <taxon>Craniata</taxon>
        <taxon>Vertebrata</taxon>
        <taxon>Euteleostomi</taxon>
        <taxon>Actinopterygii</taxon>
        <taxon>Neopterygii</taxon>
        <taxon>Teleostei</taxon>
        <taxon>Clupei</taxon>
        <taxon>Clupeiformes</taxon>
        <taxon>Clupeoidei</taxon>
        <taxon>Clupeidae</taxon>
        <taxon>Clupea</taxon>
    </lineage>
</organism>
<dbReference type="PROSITE" id="PS50157">
    <property type="entry name" value="ZINC_FINGER_C2H2_2"/>
    <property type="match status" value="3"/>
</dbReference>
<keyword evidence="4 7" id="KW-0863">Zinc-finger</keyword>
<evidence type="ECO:0000313" key="10">
    <source>
        <dbReference type="Proteomes" id="UP000515152"/>
    </source>
</evidence>
<dbReference type="Gene3D" id="3.30.160.60">
    <property type="entry name" value="Classic Zinc Finger"/>
    <property type="match status" value="3"/>
</dbReference>
<feature type="compositionally biased region" description="Low complexity" evidence="8">
    <location>
        <begin position="342"/>
        <end position="353"/>
    </location>
</feature>
<dbReference type="GeneID" id="105893821"/>
<evidence type="ECO:0000256" key="7">
    <source>
        <dbReference type="PROSITE-ProRule" id="PRU00042"/>
    </source>
</evidence>
<evidence type="ECO:0000256" key="6">
    <source>
        <dbReference type="ARBA" id="ARBA00023242"/>
    </source>
</evidence>
<dbReference type="PANTHER" id="PTHR16515:SF49">
    <property type="entry name" value="GASTRULA ZINC FINGER PROTEIN XLCGF49.1-LIKE-RELATED"/>
    <property type="match status" value="1"/>
</dbReference>
<dbReference type="PROSITE" id="PS00028">
    <property type="entry name" value="ZINC_FINGER_C2H2_1"/>
    <property type="match status" value="3"/>
</dbReference>
<protein>
    <submittedName>
        <fullName evidence="11">Zinc finger protein 432-like</fullName>
    </submittedName>
</protein>
<comment type="subcellular location">
    <subcellularLocation>
        <location evidence="1">Nucleus</location>
    </subcellularLocation>
</comment>
<dbReference type="AlphaFoldDB" id="A0A6P3VMJ4"/>
<dbReference type="FunFam" id="3.30.160.60:FF:000688">
    <property type="entry name" value="zinc finger protein 197 isoform X1"/>
    <property type="match status" value="1"/>
</dbReference>
<keyword evidence="10" id="KW-1185">Reference proteome</keyword>
<keyword evidence="2" id="KW-0479">Metal-binding</keyword>
<dbReference type="OrthoDB" id="8922241at2759"/>
<feature type="region of interest" description="Disordered" evidence="8">
    <location>
        <begin position="336"/>
        <end position="359"/>
    </location>
</feature>
<name>A0A6P3VMJ4_CLUHA</name>
<evidence type="ECO:0000256" key="5">
    <source>
        <dbReference type="ARBA" id="ARBA00022833"/>
    </source>
</evidence>
<keyword evidence="5" id="KW-0862">Zinc</keyword>
<feature type="domain" description="C2H2-type" evidence="9">
    <location>
        <begin position="444"/>
        <end position="471"/>
    </location>
</feature>
<evidence type="ECO:0000313" key="11">
    <source>
        <dbReference type="RefSeq" id="XP_012675738.2"/>
    </source>
</evidence>
<dbReference type="InterPro" id="IPR013087">
    <property type="entry name" value="Znf_C2H2_type"/>
</dbReference>
<proteinExistence type="predicted"/>
<dbReference type="Proteomes" id="UP000515152">
    <property type="component" value="Chromosome 22"/>
</dbReference>
<evidence type="ECO:0000259" key="9">
    <source>
        <dbReference type="PROSITE" id="PS50157"/>
    </source>
</evidence>
<dbReference type="SUPFAM" id="SSF57667">
    <property type="entry name" value="beta-beta-alpha zinc fingers"/>
    <property type="match status" value="2"/>
</dbReference>
<feature type="region of interest" description="Disordered" evidence="8">
    <location>
        <begin position="202"/>
        <end position="227"/>
    </location>
</feature>
<evidence type="ECO:0000256" key="1">
    <source>
        <dbReference type="ARBA" id="ARBA00004123"/>
    </source>
</evidence>
<dbReference type="SMART" id="SM00355">
    <property type="entry name" value="ZnF_C2H2"/>
    <property type="match status" value="3"/>
</dbReference>
<gene>
    <name evidence="11" type="primary">LOC105893821</name>
</gene>
<feature type="compositionally biased region" description="Polar residues" evidence="8">
    <location>
        <begin position="205"/>
        <end position="225"/>
    </location>
</feature>
<dbReference type="RefSeq" id="XP_012675738.2">
    <property type="nucleotide sequence ID" value="XM_012820284.3"/>
</dbReference>
<evidence type="ECO:0000256" key="3">
    <source>
        <dbReference type="ARBA" id="ARBA00022737"/>
    </source>
</evidence>
<feature type="domain" description="C2H2-type" evidence="9">
    <location>
        <begin position="416"/>
        <end position="443"/>
    </location>
</feature>
<sequence length="483" mass="54082">MSTTFQTQITAIMDVLAKAAIAEIGKLVEDDHVVIRLEMCRRENEIETLKKRLFLTERDLRNAQRTAIRVIPERVSVGVQVESLDDEYHLSNCNTVTQKTISKEEEKASTEDEITPFLHDGDGEMLHNLPQPTHSREEVNGSDFTLKREPEEVQVGQTPILSDCVYRSKGIHAQSGGGLIDKLVQSWPSFDEVNCQVEDEDPGCSYNTEQNSSSEGNLFSAATNEDSSRDFPEDIHLDLFNSVSVKEERVSMSVSQHFPNAIVQTKDGHPKDRVDMTVVQPQTHSRTDNGSSSYPLNMATLPTAASHGTPTFIPTDSQTHPTHAALGSHIHTTQLSSHSQAPTHSHTHSPYTHGLPPSRHLIVRPRTPGLLHRRGSVGLSASSHHRVFICSLCGKSYPRFCQLEAHQRSHTGVKPYRCTECGKRFTQKTRLKTHQSVHTGERPFSCRLCGKRFNRQDNCLRHERFHRAKNPSSRLSLGRGLSS</sequence>
<accession>A0A6P3VMJ4</accession>
<dbReference type="PANTHER" id="PTHR16515">
    <property type="entry name" value="PR DOMAIN ZINC FINGER PROTEIN"/>
    <property type="match status" value="1"/>
</dbReference>
<evidence type="ECO:0000256" key="8">
    <source>
        <dbReference type="SAM" id="MobiDB-lite"/>
    </source>
</evidence>
<dbReference type="GO" id="GO:0008270">
    <property type="term" value="F:zinc ion binding"/>
    <property type="evidence" value="ECO:0007669"/>
    <property type="project" value="UniProtKB-KW"/>
</dbReference>
<dbReference type="FunFam" id="3.30.160.60:FF:002343">
    <property type="entry name" value="Zinc finger protein 33A"/>
    <property type="match status" value="1"/>
</dbReference>
<dbReference type="InterPro" id="IPR036236">
    <property type="entry name" value="Znf_C2H2_sf"/>
</dbReference>
<feature type="domain" description="C2H2-type" evidence="9">
    <location>
        <begin position="388"/>
        <end position="415"/>
    </location>
</feature>
<dbReference type="GO" id="GO:0010468">
    <property type="term" value="P:regulation of gene expression"/>
    <property type="evidence" value="ECO:0007669"/>
    <property type="project" value="TreeGrafter"/>
</dbReference>
<dbReference type="GO" id="GO:0005634">
    <property type="term" value="C:nucleus"/>
    <property type="evidence" value="ECO:0007669"/>
    <property type="project" value="UniProtKB-SubCell"/>
</dbReference>
<dbReference type="KEGG" id="char:105893821"/>
<keyword evidence="3" id="KW-0677">Repeat</keyword>
<keyword evidence="6" id="KW-0539">Nucleus</keyword>
<evidence type="ECO:0000256" key="2">
    <source>
        <dbReference type="ARBA" id="ARBA00022723"/>
    </source>
</evidence>